<reference evidence="1 2" key="1">
    <citation type="submission" date="2023-12" db="EMBL/GenBank/DDBJ databases">
        <title>Novel species of the genus Arcicella isolated from rivers.</title>
        <authorList>
            <person name="Lu H."/>
        </authorList>
    </citation>
    <scope>NUCLEOTIDE SEQUENCE [LARGE SCALE GENOMIC DNA]</scope>
    <source>
        <strain evidence="1 2">LMG 21963</strain>
    </source>
</reference>
<gene>
    <name evidence="1" type="ORF">VB264_18615</name>
</gene>
<name>A0ABU5QRU1_9BACT</name>
<dbReference type="EMBL" id="JAYFUL010000038">
    <property type="protein sequence ID" value="MEA5259817.1"/>
    <property type="molecule type" value="Genomic_DNA"/>
</dbReference>
<accession>A0ABU5QRU1</accession>
<protein>
    <submittedName>
        <fullName evidence="1">Uncharacterized protein</fullName>
    </submittedName>
</protein>
<evidence type="ECO:0000313" key="2">
    <source>
        <dbReference type="Proteomes" id="UP001304671"/>
    </source>
</evidence>
<sequence>MNFTEADILHKLDLAFNGQPADDYPVGTNGYIKYNFFFDLEHGYCKTAGNKIHLYADSTRWAIVFEKCGYQNRANNAEIELDYVGNCINYAIDKYPEGSYITNARNIVLITSQEYERITNKEDFELISPTASELTIHGQKVAIDHDTKKYLALGIKPRDYDNPKNLIGYSDIIRFFSDNNPELVSATEDEIKQHIPHDIPKLMTLDRFHFISTNDKSTLPSSQETYQLIAKVLVTRNITCWKPTLKPNNHWTNWESGDL</sequence>
<comment type="caution">
    <text evidence="1">The sequence shown here is derived from an EMBL/GenBank/DDBJ whole genome shotgun (WGS) entry which is preliminary data.</text>
</comment>
<dbReference type="RefSeq" id="WP_323251765.1">
    <property type="nucleotide sequence ID" value="NZ_JAYFUL010000038.1"/>
</dbReference>
<evidence type="ECO:0000313" key="1">
    <source>
        <dbReference type="EMBL" id="MEA5259817.1"/>
    </source>
</evidence>
<organism evidence="1 2">
    <name type="scientific">Arcicella aquatica</name>
    <dbReference type="NCBI Taxonomy" id="217141"/>
    <lineage>
        <taxon>Bacteria</taxon>
        <taxon>Pseudomonadati</taxon>
        <taxon>Bacteroidota</taxon>
        <taxon>Cytophagia</taxon>
        <taxon>Cytophagales</taxon>
        <taxon>Flectobacillaceae</taxon>
        <taxon>Arcicella</taxon>
    </lineage>
</organism>
<dbReference type="Proteomes" id="UP001304671">
    <property type="component" value="Unassembled WGS sequence"/>
</dbReference>
<dbReference type="Pfam" id="PF22535">
    <property type="entry name" value="DUF7003"/>
    <property type="match status" value="1"/>
</dbReference>
<dbReference type="InterPro" id="IPR054272">
    <property type="entry name" value="DUF7003"/>
</dbReference>
<keyword evidence="2" id="KW-1185">Reference proteome</keyword>
<proteinExistence type="predicted"/>